<evidence type="ECO:0000313" key="10">
    <source>
        <dbReference type="Proteomes" id="UP000550401"/>
    </source>
</evidence>
<reference evidence="9 10" key="1">
    <citation type="submission" date="2020-07" db="EMBL/GenBank/DDBJ databases">
        <title>Genomic Encyclopedia of Type Strains, Phase IV (KMG-V): Genome sequencing to study the core and pangenomes of soil and plant-associated prokaryotes.</title>
        <authorList>
            <person name="Whitman W."/>
        </authorList>
    </citation>
    <scope>NUCLEOTIDE SEQUENCE [LARGE SCALE GENOMIC DNA]</scope>
    <source>
        <strain evidence="9 10">RH2WT43</strain>
    </source>
</reference>
<dbReference type="InterPro" id="IPR023828">
    <property type="entry name" value="Peptidase_S8_Ser-AS"/>
</dbReference>
<accession>A0A839F5L8</accession>
<evidence type="ECO:0000256" key="2">
    <source>
        <dbReference type="ARBA" id="ARBA00022670"/>
    </source>
</evidence>
<dbReference type="InterPro" id="IPR008979">
    <property type="entry name" value="Galactose-bd-like_sf"/>
</dbReference>
<organism evidence="9 10">
    <name type="scientific">Dokdonella fugitiva</name>
    <dbReference type="NCBI Taxonomy" id="328517"/>
    <lineage>
        <taxon>Bacteria</taxon>
        <taxon>Pseudomonadati</taxon>
        <taxon>Pseudomonadota</taxon>
        <taxon>Gammaproteobacteria</taxon>
        <taxon>Lysobacterales</taxon>
        <taxon>Rhodanobacteraceae</taxon>
        <taxon>Dokdonella</taxon>
    </lineage>
</organism>
<comment type="similarity">
    <text evidence="1 5">Belongs to the peptidase S8 family.</text>
</comment>
<dbReference type="EMBL" id="JACGXL010000005">
    <property type="protein sequence ID" value="MBA8888838.1"/>
    <property type="molecule type" value="Genomic_DNA"/>
</dbReference>
<dbReference type="NCBIfam" id="TIGR01451">
    <property type="entry name" value="B_ant_repeat"/>
    <property type="match status" value="1"/>
</dbReference>
<dbReference type="PANTHER" id="PTHR43399">
    <property type="entry name" value="SUBTILISIN-RELATED"/>
    <property type="match status" value="1"/>
</dbReference>
<evidence type="ECO:0000259" key="8">
    <source>
        <dbReference type="Pfam" id="PF01345"/>
    </source>
</evidence>
<feature type="domain" description="DUF11" evidence="8">
    <location>
        <begin position="746"/>
        <end position="861"/>
    </location>
</feature>
<protein>
    <submittedName>
        <fullName evidence="9">Putative repeat protein (TIGR01451 family)</fullName>
    </submittedName>
</protein>
<name>A0A839F5L8_9GAMM</name>
<dbReference type="InterPro" id="IPR036852">
    <property type="entry name" value="Peptidase_S8/S53_dom_sf"/>
</dbReference>
<dbReference type="PROSITE" id="PS00138">
    <property type="entry name" value="SUBTILASE_SER"/>
    <property type="match status" value="1"/>
</dbReference>
<dbReference type="InterPro" id="IPR001434">
    <property type="entry name" value="OmcB-like_DUF11"/>
</dbReference>
<dbReference type="GO" id="GO:0004252">
    <property type="term" value="F:serine-type endopeptidase activity"/>
    <property type="evidence" value="ECO:0007669"/>
    <property type="project" value="UniProtKB-UniRule"/>
</dbReference>
<dbReference type="PROSITE" id="PS51892">
    <property type="entry name" value="SUBTILASE"/>
    <property type="match status" value="1"/>
</dbReference>
<feature type="active site" description="Charge relay system" evidence="5">
    <location>
        <position position="307"/>
    </location>
</feature>
<dbReference type="InterPro" id="IPR015500">
    <property type="entry name" value="Peptidase_S8_subtilisin-rel"/>
</dbReference>
<keyword evidence="2 5" id="KW-0645">Protease</keyword>
<dbReference type="PRINTS" id="PR00723">
    <property type="entry name" value="SUBTILISIN"/>
</dbReference>
<dbReference type="SUPFAM" id="SSF49785">
    <property type="entry name" value="Galactose-binding domain-like"/>
    <property type="match status" value="1"/>
</dbReference>
<keyword evidence="3 5" id="KW-0378">Hydrolase</keyword>
<dbReference type="RefSeq" id="WP_182531886.1">
    <property type="nucleotide sequence ID" value="NZ_JACGXL010000005.1"/>
</dbReference>
<evidence type="ECO:0000256" key="4">
    <source>
        <dbReference type="ARBA" id="ARBA00022825"/>
    </source>
</evidence>
<keyword evidence="4 5" id="KW-0720">Serine protease</keyword>
<dbReference type="Proteomes" id="UP000550401">
    <property type="component" value="Unassembled WGS sequence"/>
</dbReference>
<feature type="signal peptide" evidence="6">
    <location>
        <begin position="1"/>
        <end position="24"/>
    </location>
</feature>
<feature type="active site" description="Charge relay system" evidence="5">
    <location>
        <position position="337"/>
    </location>
</feature>
<comment type="caution">
    <text evidence="9">The sequence shown here is derived from an EMBL/GenBank/DDBJ whole genome shotgun (WGS) entry which is preliminary data.</text>
</comment>
<dbReference type="Gene3D" id="3.40.50.200">
    <property type="entry name" value="Peptidase S8/S53 domain"/>
    <property type="match status" value="1"/>
</dbReference>
<dbReference type="SUPFAM" id="SSF52743">
    <property type="entry name" value="Subtilisin-like"/>
    <property type="match status" value="1"/>
</dbReference>
<dbReference type="Pfam" id="PF00082">
    <property type="entry name" value="Peptidase_S8"/>
    <property type="match status" value="1"/>
</dbReference>
<dbReference type="PANTHER" id="PTHR43399:SF4">
    <property type="entry name" value="CELL WALL-ASSOCIATED PROTEASE"/>
    <property type="match status" value="1"/>
</dbReference>
<evidence type="ECO:0000256" key="1">
    <source>
        <dbReference type="ARBA" id="ARBA00011073"/>
    </source>
</evidence>
<feature type="active site" description="Charge relay system" evidence="5">
    <location>
        <position position="525"/>
    </location>
</feature>
<evidence type="ECO:0000313" key="9">
    <source>
        <dbReference type="EMBL" id="MBA8888838.1"/>
    </source>
</evidence>
<evidence type="ECO:0000256" key="3">
    <source>
        <dbReference type="ARBA" id="ARBA00022801"/>
    </source>
</evidence>
<dbReference type="Pfam" id="PF01345">
    <property type="entry name" value="DUF11"/>
    <property type="match status" value="1"/>
</dbReference>
<dbReference type="AlphaFoldDB" id="A0A839F5L8"/>
<keyword evidence="10" id="KW-1185">Reference proteome</keyword>
<dbReference type="GO" id="GO:0006508">
    <property type="term" value="P:proteolysis"/>
    <property type="evidence" value="ECO:0007669"/>
    <property type="project" value="UniProtKB-KW"/>
</dbReference>
<gene>
    <name evidence="9" type="ORF">FHW12_003074</name>
</gene>
<dbReference type="InterPro" id="IPR047589">
    <property type="entry name" value="DUF11_rpt"/>
</dbReference>
<evidence type="ECO:0000256" key="5">
    <source>
        <dbReference type="PROSITE-ProRule" id="PRU01240"/>
    </source>
</evidence>
<dbReference type="Gene3D" id="2.60.120.380">
    <property type="match status" value="1"/>
</dbReference>
<feature type="domain" description="Peptidase S8/S53" evidence="7">
    <location>
        <begin position="298"/>
        <end position="588"/>
    </location>
</feature>
<dbReference type="InterPro" id="IPR000209">
    <property type="entry name" value="Peptidase_S8/S53_dom"/>
</dbReference>
<sequence>MARSNRPTLIAAVVAAAFSIAAVAAPDPSARTHWVRVEASAQQLARVRGTSARSTDYGRFQWLAVDDAQLQRLRVAGVDVDEVAEPFVLDLGGVRFDPLQAPPSLPPGWRQAADPAGDGGDLHLVQFTGPVRQGDLEALRASGVEPVQYIHPFCYVVWARPSQLQAASSRPAVRWIGDFAPAYRVLPQWRALPADAIDVHVGIYRGAGDVAAKLRAAGAEIVGERSVDRAFSVVDVRVPGDRFGALARIAGVYSVQPVPHDGGLRGEMSDQIVAGNYGGNNLAVPGYLAWLTQLGVNGDGVVIADVDGGIYDTHPDLVHRMLPCTGTTCGGSATDAHGTHTAGIMAADGSSGTLANGFLRGLGVAPGAKLVEQLYDPTFTQAGGMLLLMTESQRNGAVMSGNSWGPAGSPLGYDGDTRQVDVGVRDADPVAAGDQPLHFVLSIMNGNGGTSSQGTPDEAKNIFTIGSTKMQSSATVQIAAIDDVSSNSAHGPALDGRSIPAMVAPGCSVDSSASSTGYQLMCGTSMASPHVTGASALFVEYYRNLFGHDPSPAMIKAAFTAVAKNLTGNHDADGVVLTHLFDNRQGWGRLQLPPVLAPTEAVEYVDQTTVFDNTGESWTHTYTAADPAKPIRIMLAWTDAPGHGLGGSTPAWNNDLDLRVTANGSVYRGNVLDNAGWSTVGGSADAKNNTEAVFLQSAQHAGSVTVEVLATDINSDALPHSGDATDQDFALVCYNCVGEVPVSANLAVTANANATAVVAGQAIQYTVDVHNDGPDAANHVEIAVTAPDLASAGASASPGWTCLGLGANQQCVLVDPLSTGATATLVLDAVVAANPVDPVVTTFAATADEPDSNMIDNTVVVSTPLDDVIYLDGFDPAG</sequence>
<evidence type="ECO:0000256" key="6">
    <source>
        <dbReference type="SAM" id="SignalP"/>
    </source>
</evidence>
<keyword evidence="6" id="KW-0732">Signal</keyword>
<feature type="chain" id="PRO_5032473060" evidence="6">
    <location>
        <begin position="25"/>
        <end position="878"/>
    </location>
</feature>
<proteinExistence type="inferred from homology"/>
<dbReference type="InterPro" id="IPR051048">
    <property type="entry name" value="Peptidase_S8/S53_subtilisin"/>
</dbReference>
<evidence type="ECO:0000259" key="7">
    <source>
        <dbReference type="Pfam" id="PF00082"/>
    </source>
</evidence>